<dbReference type="eggNOG" id="ENOG502SVK3">
    <property type="taxonomic scope" value="Eukaryota"/>
</dbReference>
<evidence type="ECO:0000313" key="1">
    <source>
        <dbReference type="EnsemblProtists" id="HpaP800250"/>
    </source>
</evidence>
<accession>M4B1V3</accession>
<proteinExistence type="predicted"/>
<dbReference type="AlphaFoldDB" id="M4B1V3"/>
<dbReference type="HOGENOM" id="CLU_1664052_0_0_1"/>
<keyword evidence="2" id="KW-1185">Reference proteome</keyword>
<name>M4B1V3_HYAAE</name>
<dbReference type="EnsemblProtists" id="HpaT800250">
    <property type="protein sequence ID" value="HpaP800250"/>
    <property type="gene ID" value="HpaG800250"/>
</dbReference>
<dbReference type="VEuPathDB" id="FungiDB:HpaG800250"/>
<reference evidence="1" key="2">
    <citation type="submission" date="2015-06" db="UniProtKB">
        <authorList>
            <consortium name="EnsemblProtists"/>
        </authorList>
    </citation>
    <scope>IDENTIFICATION</scope>
    <source>
        <strain evidence="1">Emoy2</strain>
    </source>
</reference>
<reference evidence="2" key="1">
    <citation type="journal article" date="2010" name="Science">
        <title>Signatures of adaptation to obligate biotrophy in the Hyaloperonospora arabidopsidis genome.</title>
        <authorList>
            <person name="Baxter L."/>
            <person name="Tripathy S."/>
            <person name="Ishaque N."/>
            <person name="Boot N."/>
            <person name="Cabral A."/>
            <person name="Kemen E."/>
            <person name="Thines M."/>
            <person name="Ah-Fong A."/>
            <person name="Anderson R."/>
            <person name="Badejoko W."/>
            <person name="Bittner-Eddy P."/>
            <person name="Boore J.L."/>
            <person name="Chibucos M.C."/>
            <person name="Coates M."/>
            <person name="Dehal P."/>
            <person name="Delehaunty K."/>
            <person name="Dong S."/>
            <person name="Downton P."/>
            <person name="Dumas B."/>
            <person name="Fabro G."/>
            <person name="Fronick C."/>
            <person name="Fuerstenberg S.I."/>
            <person name="Fulton L."/>
            <person name="Gaulin E."/>
            <person name="Govers F."/>
            <person name="Hughes L."/>
            <person name="Humphray S."/>
            <person name="Jiang R.H."/>
            <person name="Judelson H."/>
            <person name="Kamoun S."/>
            <person name="Kyung K."/>
            <person name="Meijer H."/>
            <person name="Minx P."/>
            <person name="Morris P."/>
            <person name="Nelson J."/>
            <person name="Phuntumart V."/>
            <person name="Qutob D."/>
            <person name="Rehmany A."/>
            <person name="Rougon-Cardoso A."/>
            <person name="Ryden P."/>
            <person name="Torto-Alalibo T."/>
            <person name="Studholme D."/>
            <person name="Wang Y."/>
            <person name="Win J."/>
            <person name="Wood J."/>
            <person name="Clifton S.W."/>
            <person name="Rogers J."/>
            <person name="Van den Ackerveken G."/>
            <person name="Jones J.D."/>
            <person name="McDowell J.M."/>
            <person name="Beynon J."/>
            <person name="Tyler B.M."/>
        </authorList>
    </citation>
    <scope>NUCLEOTIDE SEQUENCE [LARGE SCALE GENOMIC DNA]</scope>
    <source>
        <strain evidence="2">Emoy2</strain>
    </source>
</reference>
<evidence type="ECO:0000313" key="2">
    <source>
        <dbReference type="Proteomes" id="UP000011713"/>
    </source>
</evidence>
<sequence>MKRRAQRSKQTAIEIACYAYRSTIIDHFINAVEGFQGTGLYPLSLIQLDKHLGESQAVGVKGDFGNASWLDHRPIEVATVQNAILTLLGACTEAEEASNNERHCRQIGYQRNACRGIWPVVVHYTVASPKGEAISDCAQAECRTLKSYLSVCLCLSVCK</sequence>
<dbReference type="EMBL" id="JH597776">
    <property type="status" value="NOT_ANNOTATED_CDS"/>
    <property type="molecule type" value="Genomic_DNA"/>
</dbReference>
<protein>
    <submittedName>
        <fullName evidence="1">Uncharacterized protein</fullName>
    </submittedName>
</protein>
<dbReference type="InParanoid" id="M4B1V3"/>
<organism evidence="1 2">
    <name type="scientific">Hyaloperonospora arabidopsidis (strain Emoy2)</name>
    <name type="common">Downy mildew agent</name>
    <name type="synonym">Peronospora arabidopsidis</name>
    <dbReference type="NCBI Taxonomy" id="559515"/>
    <lineage>
        <taxon>Eukaryota</taxon>
        <taxon>Sar</taxon>
        <taxon>Stramenopiles</taxon>
        <taxon>Oomycota</taxon>
        <taxon>Peronosporomycetes</taxon>
        <taxon>Peronosporales</taxon>
        <taxon>Peronosporaceae</taxon>
        <taxon>Hyaloperonospora</taxon>
    </lineage>
</organism>
<dbReference type="Proteomes" id="UP000011713">
    <property type="component" value="Unassembled WGS sequence"/>
</dbReference>